<proteinExistence type="predicted"/>
<dbReference type="eggNOG" id="COG5501">
    <property type="taxonomic scope" value="Bacteria"/>
</dbReference>
<organism evidence="2 3">
    <name type="scientific">Thiocapsa marina 5811</name>
    <dbReference type="NCBI Taxonomy" id="768671"/>
    <lineage>
        <taxon>Bacteria</taxon>
        <taxon>Pseudomonadati</taxon>
        <taxon>Pseudomonadota</taxon>
        <taxon>Gammaproteobacteria</taxon>
        <taxon>Chromatiales</taxon>
        <taxon>Chromatiaceae</taxon>
        <taxon>Thiocapsa</taxon>
    </lineage>
</organism>
<sequence>MQRRNLIKGGLATAPWVAMTAIGLQPEAVMAAWPKAAFYLEDLSEAERLLFADTPVEDSDRIAVTAPDIAENGRVVPVQVVIDLPDPKTLTLLSDGNPFPLLARARFTPDVEPTLSVRVKMGQSATLIALVESDGRLYRATRAVKVTAGGCGG</sequence>
<protein>
    <recommendedName>
        <fullName evidence="1">Ig-like SoxY domain-containing protein</fullName>
    </recommendedName>
</protein>
<accession>F9UF33</accession>
<dbReference type="Proteomes" id="UP000005459">
    <property type="component" value="Unassembled WGS sequence"/>
</dbReference>
<name>F9UF33_9GAMM</name>
<dbReference type="NCBIfam" id="TIGR04488">
    <property type="entry name" value="SoxY_true_GGCGG"/>
    <property type="match status" value="1"/>
</dbReference>
<dbReference type="OrthoDB" id="9798154at2"/>
<dbReference type="InterPro" id="IPR038162">
    <property type="entry name" value="SoxY_sf"/>
</dbReference>
<dbReference type="AlphaFoldDB" id="F9UF33"/>
<evidence type="ECO:0000259" key="1">
    <source>
        <dbReference type="Pfam" id="PF13501"/>
    </source>
</evidence>
<keyword evidence="3" id="KW-1185">Reference proteome</keyword>
<reference evidence="2 3" key="1">
    <citation type="submission" date="2011-06" db="EMBL/GenBank/DDBJ databases">
        <title>The draft genome of Thiocapsa marina 5811.</title>
        <authorList>
            <consortium name="US DOE Joint Genome Institute (JGI-PGF)"/>
            <person name="Lucas S."/>
            <person name="Han J."/>
            <person name="Cheng J.-F."/>
            <person name="Goodwin L."/>
            <person name="Pitluck S."/>
            <person name="Peters L."/>
            <person name="Land M.L."/>
            <person name="Hauser L."/>
            <person name="Vogl K."/>
            <person name="Liu Z."/>
            <person name="Imhoff J."/>
            <person name="Thiel V."/>
            <person name="Frigaard N.-U."/>
            <person name="Bryant D."/>
            <person name="Woyke T.J."/>
        </authorList>
    </citation>
    <scope>NUCLEOTIDE SEQUENCE [LARGE SCALE GENOMIC DNA]</scope>
    <source>
        <strain evidence="2 3">5811</strain>
    </source>
</reference>
<dbReference type="Gene3D" id="2.60.40.2470">
    <property type="entry name" value="SoxY domain"/>
    <property type="match status" value="1"/>
</dbReference>
<dbReference type="PATRIC" id="fig|768671.3.peg.3733"/>
<feature type="domain" description="Ig-like SoxY" evidence="1">
    <location>
        <begin position="50"/>
        <end position="151"/>
    </location>
</feature>
<dbReference type="PIRSF" id="PIRSF010312">
    <property type="entry name" value="Sulphur_oxidation_SoxY"/>
    <property type="match status" value="1"/>
</dbReference>
<dbReference type="RefSeq" id="WP_007194408.1">
    <property type="nucleotide sequence ID" value="NZ_AFWV01000012.1"/>
</dbReference>
<dbReference type="Pfam" id="PF13501">
    <property type="entry name" value="SoxY"/>
    <property type="match status" value="1"/>
</dbReference>
<dbReference type="STRING" id="768671.ThimaDRAFT_3536"/>
<gene>
    <name evidence="2" type="ORF">ThimaDRAFT_3536</name>
</gene>
<evidence type="ECO:0000313" key="3">
    <source>
        <dbReference type="Proteomes" id="UP000005459"/>
    </source>
</evidence>
<dbReference type="InterPro" id="IPR016568">
    <property type="entry name" value="Sulphur_oxidation_SoxY"/>
</dbReference>
<evidence type="ECO:0000313" key="2">
    <source>
        <dbReference type="EMBL" id="EGV17070.1"/>
    </source>
</evidence>
<dbReference type="EMBL" id="AFWV01000012">
    <property type="protein sequence ID" value="EGV17070.1"/>
    <property type="molecule type" value="Genomic_DNA"/>
</dbReference>
<dbReference type="InterPro" id="IPR032711">
    <property type="entry name" value="SoxY"/>
</dbReference>